<feature type="region of interest" description="Disordered" evidence="1">
    <location>
        <begin position="95"/>
        <end position="115"/>
    </location>
</feature>
<dbReference type="Proteomes" id="UP001194696">
    <property type="component" value="Unassembled WGS sequence"/>
</dbReference>
<proteinExistence type="predicted"/>
<name>A0ABQ7KA52_9FUNG</name>
<dbReference type="Pfam" id="PF05901">
    <property type="entry name" value="Excalibur"/>
    <property type="match status" value="1"/>
</dbReference>
<comment type="caution">
    <text evidence="3">The sequence shown here is derived from an EMBL/GenBank/DDBJ whole genome shotgun (WGS) entry which is preliminary data.</text>
</comment>
<accession>A0ABQ7KA52</accession>
<evidence type="ECO:0000313" key="3">
    <source>
        <dbReference type="EMBL" id="KAG0293935.1"/>
    </source>
</evidence>
<evidence type="ECO:0000313" key="4">
    <source>
        <dbReference type="Proteomes" id="UP001194696"/>
    </source>
</evidence>
<protein>
    <recommendedName>
        <fullName evidence="2">Excalibur calcium-binding domain-containing protein</fullName>
    </recommendedName>
</protein>
<organism evidence="3 4">
    <name type="scientific">Linnemannia gamsii</name>
    <dbReference type="NCBI Taxonomy" id="64522"/>
    <lineage>
        <taxon>Eukaryota</taxon>
        <taxon>Fungi</taxon>
        <taxon>Fungi incertae sedis</taxon>
        <taxon>Mucoromycota</taxon>
        <taxon>Mortierellomycotina</taxon>
        <taxon>Mortierellomycetes</taxon>
        <taxon>Mortierellales</taxon>
        <taxon>Mortierellaceae</taxon>
        <taxon>Linnemannia</taxon>
    </lineage>
</organism>
<dbReference type="InterPro" id="IPR008613">
    <property type="entry name" value="Excalibur_Ca-bd_domain"/>
</dbReference>
<evidence type="ECO:0000259" key="2">
    <source>
        <dbReference type="Pfam" id="PF05901"/>
    </source>
</evidence>
<feature type="domain" description="Excalibur calcium-binding" evidence="2">
    <location>
        <begin position="85"/>
        <end position="111"/>
    </location>
</feature>
<evidence type="ECO:0000256" key="1">
    <source>
        <dbReference type="SAM" id="MobiDB-lite"/>
    </source>
</evidence>
<reference evidence="3 4" key="1">
    <citation type="journal article" date="2020" name="Fungal Divers.">
        <title>Resolving the Mortierellaceae phylogeny through synthesis of multi-gene phylogenetics and phylogenomics.</title>
        <authorList>
            <person name="Vandepol N."/>
            <person name="Liber J."/>
            <person name="Desiro A."/>
            <person name="Na H."/>
            <person name="Kennedy M."/>
            <person name="Barry K."/>
            <person name="Grigoriev I.V."/>
            <person name="Miller A.N."/>
            <person name="O'Donnell K."/>
            <person name="Stajich J.E."/>
            <person name="Bonito G."/>
        </authorList>
    </citation>
    <scope>NUCLEOTIDE SEQUENCE [LARGE SCALE GENOMIC DNA]</scope>
    <source>
        <strain evidence="3 4">AD045</strain>
    </source>
</reference>
<keyword evidence="4" id="KW-1185">Reference proteome</keyword>
<sequence length="115" mass="12653">MVLALLHSTSALTAVGWKLQWCGPNIALFQYETDTYFKSDVIRWDPSESPNSWRQLTPCQKPYVAISFQPKSPASGSMTIGINSKNAGRATLFRGEPGYSPHLDPDGDGFAYPTV</sequence>
<gene>
    <name evidence="3" type="ORF">BGZ96_002049</name>
</gene>
<dbReference type="EMBL" id="JAAAIM010000137">
    <property type="protein sequence ID" value="KAG0293935.1"/>
    <property type="molecule type" value="Genomic_DNA"/>
</dbReference>